<gene>
    <name evidence="2" type="ORF">ACFOUT_08460</name>
</gene>
<dbReference type="PROSITE" id="PS51257">
    <property type="entry name" value="PROKAR_LIPOPROTEIN"/>
    <property type="match status" value="1"/>
</dbReference>
<dbReference type="Proteomes" id="UP001595814">
    <property type="component" value="Unassembled WGS sequence"/>
</dbReference>
<dbReference type="EMBL" id="JBHSAW010000004">
    <property type="protein sequence ID" value="MFC4095904.1"/>
    <property type="molecule type" value="Genomic_DNA"/>
</dbReference>
<comment type="caution">
    <text evidence="2">The sequence shown here is derived from an EMBL/GenBank/DDBJ whole genome shotgun (WGS) entry which is preliminary data.</text>
</comment>
<dbReference type="RefSeq" id="WP_192460461.1">
    <property type="nucleotide sequence ID" value="NZ_JACYFJ010000001.1"/>
</dbReference>
<proteinExistence type="predicted"/>
<organism evidence="2 3">
    <name type="scientific">Euzebyella saccharophila</name>
    <dbReference type="NCBI Taxonomy" id="679664"/>
    <lineage>
        <taxon>Bacteria</taxon>
        <taxon>Pseudomonadati</taxon>
        <taxon>Bacteroidota</taxon>
        <taxon>Flavobacteriia</taxon>
        <taxon>Flavobacteriales</taxon>
        <taxon>Flavobacteriaceae</taxon>
        <taxon>Euzebyella</taxon>
    </lineage>
</organism>
<dbReference type="Pfam" id="PF20243">
    <property type="entry name" value="MbnP"/>
    <property type="match status" value="1"/>
</dbReference>
<dbReference type="InterPro" id="IPR046863">
    <property type="entry name" value="MbnP-like_dom"/>
</dbReference>
<evidence type="ECO:0000259" key="1">
    <source>
        <dbReference type="Pfam" id="PF20243"/>
    </source>
</evidence>
<sequence length="256" mass="29391">MRKFILYCTLGCLLMFGCSNDEDLIDKESYVSLFLRMQHSWDGESITLSDLNTIKYENANGEKMSVERLRYLISDVTLEKEDGTFIALEDYYLIDVSKEETMVFEISDSIPPDTYKNISFTFGFDNEDNLSGVYPDLNAALWNVPEMLGGGYHFMQLEGKFLDESQEEIGYQYHAIKAVDISGDEPVFQDTFFTVDLGSVTIEGEEELQVSMDVSEWFNNPVQWDLNELHSMMMPNFDAQVMMFHNGQNVFALKGD</sequence>
<feature type="domain" description="Copper-binding protein MbnP-like" evidence="1">
    <location>
        <begin position="33"/>
        <end position="225"/>
    </location>
</feature>
<protein>
    <submittedName>
        <fullName evidence="2">MbnP family protein</fullName>
    </submittedName>
</protein>
<name>A0ABV8JMW7_9FLAO</name>
<accession>A0ABV8JMW7</accession>
<evidence type="ECO:0000313" key="3">
    <source>
        <dbReference type="Proteomes" id="UP001595814"/>
    </source>
</evidence>
<reference evidence="3" key="1">
    <citation type="journal article" date="2019" name="Int. J. Syst. Evol. Microbiol.">
        <title>The Global Catalogue of Microorganisms (GCM) 10K type strain sequencing project: providing services to taxonomists for standard genome sequencing and annotation.</title>
        <authorList>
            <consortium name="The Broad Institute Genomics Platform"/>
            <consortium name="The Broad Institute Genome Sequencing Center for Infectious Disease"/>
            <person name="Wu L."/>
            <person name="Ma J."/>
        </authorList>
    </citation>
    <scope>NUCLEOTIDE SEQUENCE [LARGE SCALE GENOMIC DNA]</scope>
    <source>
        <strain evidence="3">CECT 7477</strain>
    </source>
</reference>
<keyword evidence="3" id="KW-1185">Reference proteome</keyword>
<evidence type="ECO:0000313" key="2">
    <source>
        <dbReference type="EMBL" id="MFC4095904.1"/>
    </source>
</evidence>